<protein>
    <submittedName>
        <fullName evidence="1">13572_t:CDS:1</fullName>
    </submittedName>
</protein>
<keyword evidence="2" id="KW-1185">Reference proteome</keyword>
<accession>A0ACA9LQK0</accession>
<organism evidence="1 2">
    <name type="scientific">Dentiscutata heterogama</name>
    <dbReference type="NCBI Taxonomy" id="1316150"/>
    <lineage>
        <taxon>Eukaryota</taxon>
        <taxon>Fungi</taxon>
        <taxon>Fungi incertae sedis</taxon>
        <taxon>Mucoromycota</taxon>
        <taxon>Glomeromycotina</taxon>
        <taxon>Glomeromycetes</taxon>
        <taxon>Diversisporales</taxon>
        <taxon>Gigasporaceae</taxon>
        <taxon>Dentiscutata</taxon>
    </lineage>
</organism>
<dbReference type="Proteomes" id="UP000789702">
    <property type="component" value="Unassembled WGS sequence"/>
</dbReference>
<name>A0ACA9LQK0_9GLOM</name>
<proteinExistence type="predicted"/>
<dbReference type="EMBL" id="CAJVPU010004973">
    <property type="protein sequence ID" value="CAG8540676.1"/>
    <property type="molecule type" value="Genomic_DNA"/>
</dbReference>
<sequence>MIKHQPNVTEDIKYDKGEFTVNELKTIVQELNQEQDSEMIIKQNQQELFSQSQLVLSIAKKKPHNDHNQTESESCDMMIVSKNLAPQLHLVDQTSI</sequence>
<comment type="caution">
    <text evidence="1">The sequence shown here is derived from an EMBL/GenBank/DDBJ whole genome shotgun (WGS) entry which is preliminary data.</text>
</comment>
<reference evidence="1" key="1">
    <citation type="submission" date="2021-06" db="EMBL/GenBank/DDBJ databases">
        <authorList>
            <person name="Kallberg Y."/>
            <person name="Tangrot J."/>
            <person name="Rosling A."/>
        </authorList>
    </citation>
    <scope>NUCLEOTIDE SEQUENCE</scope>
    <source>
        <strain evidence="1">IL203A</strain>
    </source>
</reference>
<gene>
    <name evidence="1" type="ORF">DHETER_LOCUS4790</name>
</gene>
<evidence type="ECO:0000313" key="2">
    <source>
        <dbReference type="Proteomes" id="UP000789702"/>
    </source>
</evidence>
<evidence type="ECO:0000313" key="1">
    <source>
        <dbReference type="EMBL" id="CAG8540676.1"/>
    </source>
</evidence>